<dbReference type="GO" id="GO:0005634">
    <property type="term" value="C:nucleus"/>
    <property type="evidence" value="ECO:0007669"/>
    <property type="project" value="UniProtKB-SubCell"/>
</dbReference>
<evidence type="ECO:0000256" key="6">
    <source>
        <dbReference type="ARBA" id="ARBA00022840"/>
    </source>
</evidence>
<dbReference type="GO" id="GO:0003724">
    <property type="term" value="F:RNA helicase activity"/>
    <property type="evidence" value="ECO:0007669"/>
    <property type="project" value="UniProtKB-EC"/>
</dbReference>
<dbReference type="AlphaFoldDB" id="A0A058Z2P7"/>
<dbReference type="SUPFAM" id="SSF52540">
    <property type="entry name" value="P-loop containing nucleoside triphosphate hydrolases"/>
    <property type="match status" value="1"/>
</dbReference>
<evidence type="ECO:0000313" key="10">
    <source>
        <dbReference type="EMBL" id="KCV68510.1"/>
    </source>
</evidence>
<evidence type="ECO:0000313" key="11">
    <source>
        <dbReference type="Proteomes" id="UP000030693"/>
    </source>
</evidence>
<dbReference type="FunFam" id="3.40.50.300:FF:000111">
    <property type="entry name" value="DEAD-box ATP-dependent RNA helicase"/>
    <property type="match status" value="1"/>
</dbReference>
<keyword evidence="11" id="KW-1185">Reference proteome</keyword>
<dbReference type="PROSITE" id="PS51194">
    <property type="entry name" value="HELICASE_CTER"/>
    <property type="match status" value="1"/>
</dbReference>
<comment type="similarity">
    <text evidence="8">Belongs to the DEAD box helicase family. DECD subfamily.</text>
</comment>
<dbReference type="PANTHER" id="PTHR47958">
    <property type="entry name" value="ATP-DEPENDENT RNA HELICASE DBP3"/>
    <property type="match status" value="1"/>
</dbReference>
<evidence type="ECO:0000256" key="2">
    <source>
        <dbReference type="ARBA" id="ARBA00012552"/>
    </source>
</evidence>
<dbReference type="eggNOG" id="KOG0329">
    <property type="taxonomic scope" value="Eukaryota"/>
</dbReference>
<dbReference type="Proteomes" id="UP000030693">
    <property type="component" value="Unassembled WGS sequence"/>
</dbReference>
<dbReference type="CDD" id="cd18787">
    <property type="entry name" value="SF2_C_DEAD"/>
    <property type="match status" value="1"/>
</dbReference>
<keyword evidence="4" id="KW-0378">Hydrolase</keyword>
<dbReference type="Pfam" id="PF00271">
    <property type="entry name" value="Helicase_C"/>
    <property type="match status" value="1"/>
</dbReference>
<dbReference type="GO" id="GO:0016787">
    <property type="term" value="F:hydrolase activity"/>
    <property type="evidence" value="ECO:0007669"/>
    <property type="project" value="UniProtKB-KW"/>
</dbReference>
<evidence type="ECO:0000256" key="8">
    <source>
        <dbReference type="ARBA" id="ARBA00038213"/>
    </source>
</evidence>
<keyword evidence="3" id="KW-0547">Nucleotide-binding</keyword>
<keyword evidence="7" id="KW-0539">Nucleus</keyword>
<evidence type="ECO:0000256" key="4">
    <source>
        <dbReference type="ARBA" id="ARBA00022801"/>
    </source>
</evidence>
<sequence>MPADMRTHVQRIFVKTPREKQTMMFTATLPDEMKTICKRFMNHPLEIYVDKESKLTLAGLRQYYVSVLDQQKVERLMGLLDHLDFSQVVIFVRSIARCKMLAELLANENFPAIAIYSTLDTQERIARYRRFKENKERILVATDLFGRGIDIEHVNIVINFDLPESSDQYLHRVGRAGRFGTKGLAIAFCDNKKEEVDLLESIQNRFEVDIEELPDHIDPSTYMVA</sequence>
<protein>
    <recommendedName>
        <fullName evidence="2">RNA helicase</fullName>
        <ecNumber evidence="2">3.6.4.13</ecNumber>
    </recommendedName>
</protein>
<reference evidence="10" key="1">
    <citation type="submission" date="2013-04" db="EMBL/GenBank/DDBJ databases">
        <title>The Genome Sequence of Fonticula alba ATCC 38817.</title>
        <authorList>
            <consortium name="The Broad Institute Genomics Platform"/>
            <person name="Russ C."/>
            <person name="Cuomo C."/>
            <person name="Burger G."/>
            <person name="Gray M.W."/>
            <person name="Holland P.W.H."/>
            <person name="King N."/>
            <person name="Lang F.B.F."/>
            <person name="Roger A.J."/>
            <person name="Ruiz-Trillo I."/>
            <person name="Brown M."/>
            <person name="Walker B."/>
            <person name="Young S."/>
            <person name="Zeng Q."/>
            <person name="Gargeya S."/>
            <person name="Fitzgerald M."/>
            <person name="Haas B."/>
            <person name="Abouelleil A."/>
            <person name="Allen A.W."/>
            <person name="Alvarado L."/>
            <person name="Arachchi H.M."/>
            <person name="Berlin A.M."/>
            <person name="Chapman S.B."/>
            <person name="Gainer-Dewar J."/>
            <person name="Goldberg J."/>
            <person name="Griggs A."/>
            <person name="Gujja S."/>
            <person name="Hansen M."/>
            <person name="Howarth C."/>
            <person name="Imamovic A."/>
            <person name="Ireland A."/>
            <person name="Larimer J."/>
            <person name="McCowan C."/>
            <person name="Murphy C."/>
            <person name="Pearson M."/>
            <person name="Poon T.W."/>
            <person name="Priest M."/>
            <person name="Roberts A."/>
            <person name="Saif S."/>
            <person name="Shea T."/>
            <person name="Sisk P."/>
            <person name="Sykes S."/>
            <person name="Wortman J."/>
            <person name="Nusbaum C."/>
            <person name="Birren B."/>
        </authorList>
    </citation>
    <scope>NUCLEOTIDE SEQUENCE [LARGE SCALE GENOMIC DNA]</scope>
    <source>
        <strain evidence="10">ATCC 38817</strain>
    </source>
</reference>
<dbReference type="SMART" id="SM00490">
    <property type="entry name" value="HELICc"/>
    <property type="match status" value="1"/>
</dbReference>
<dbReference type="EC" id="3.6.4.13" evidence="2"/>
<dbReference type="InterPro" id="IPR027417">
    <property type="entry name" value="P-loop_NTPase"/>
</dbReference>
<dbReference type="RefSeq" id="XP_009496942.1">
    <property type="nucleotide sequence ID" value="XM_009498667.1"/>
</dbReference>
<keyword evidence="6" id="KW-0067">ATP-binding</keyword>
<feature type="domain" description="Helicase C-terminal" evidence="9">
    <location>
        <begin position="59"/>
        <end position="221"/>
    </location>
</feature>
<dbReference type="GeneID" id="20529527"/>
<name>A0A058Z2P7_FONAL</name>
<dbReference type="Gene3D" id="3.40.50.300">
    <property type="entry name" value="P-loop containing nucleotide triphosphate hydrolases"/>
    <property type="match status" value="2"/>
</dbReference>
<comment type="subcellular location">
    <subcellularLocation>
        <location evidence="1">Nucleus</location>
    </subcellularLocation>
</comment>
<dbReference type="EMBL" id="KB932208">
    <property type="protein sequence ID" value="KCV68510.1"/>
    <property type="molecule type" value="Genomic_DNA"/>
</dbReference>
<evidence type="ECO:0000256" key="1">
    <source>
        <dbReference type="ARBA" id="ARBA00004123"/>
    </source>
</evidence>
<evidence type="ECO:0000259" key="9">
    <source>
        <dbReference type="PROSITE" id="PS51194"/>
    </source>
</evidence>
<proteinExistence type="inferred from homology"/>
<organism evidence="10">
    <name type="scientific">Fonticula alba</name>
    <name type="common">Slime mold</name>
    <dbReference type="NCBI Taxonomy" id="691883"/>
    <lineage>
        <taxon>Eukaryota</taxon>
        <taxon>Rotosphaerida</taxon>
        <taxon>Fonticulaceae</taxon>
        <taxon>Fonticula</taxon>
    </lineage>
</organism>
<dbReference type="OMA" id="METITHH"/>
<dbReference type="InterPro" id="IPR001650">
    <property type="entry name" value="Helicase_C-like"/>
</dbReference>
<gene>
    <name evidence="10" type="ORF">H696_04802</name>
</gene>
<dbReference type="OrthoDB" id="10265785at2759"/>
<accession>A0A058Z2P7</accession>
<dbReference type="GO" id="GO:0005524">
    <property type="term" value="F:ATP binding"/>
    <property type="evidence" value="ECO:0007669"/>
    <property type="project" value="UniProtKB-KW"/>
</dbReference>
<evidence type="ECO:0000256" key="7">
    <source>
        <dbReference type="ARBA" id="ARBA00023242"/>
    </source>
</evidence>
<evidence type="ECO:0000256" key="5">
    <source>
        <dbReference type="ARBA" id="ARBA00022806"/>
    </source>
</evidence>
<evidence type="ECO:0000256" key="3">
    <source>
        <dbReference type="ARBA" id="ARBA00022741"/>
    </source>
</evidence>
<dbReference type="STRING" id="691883.A0A058Z2P7"/>
<keyword evidence="5" id="KW-0347">Helicase</keyword>